<gene>
    <name evidence="1" type="ORF">TBC1_111148</name>
</gene>
<evidence type="ECO:0000313" key="1">
    <source>
        <dbReference type="EMBL" id="GAP43006.1"/>
    </source>
</evidence>
<dbReference type="OrthoDB" id="765606at2"/>
<sequence length="110" mass="12868">MQKVTLYFLERPDIKINIELYFNGSGQLILDGYDIGKSVNNSWGDSDYEYTITIEPKEVMKLYEILGLEQDNREALLEAIKDRFGVNEAYTLFEKFLKFHGIDYSGFTYI</sequence>
<name>A0A0S7BYV7_9BACT</name>
<dbReference type="EMBL" id="DF968182">
    <property type="protein sequence ID" value="GAP43006.1"/>
    <property type="molecule type" value="Genomic_DNA"/>
</dbReference>
<accession>A0A0S7BYV7</accession>
<protein>
    <submittedName>
        <fullName evidence="1">Uncharacterized protein</fullName>
    </submittedName>
</protein>
<organism evidence="1">
    <name type="scientific">Lentimicrobium saccharophilum</name>
    <dbReference type="NCBI Taxonomy" id="1678841"/>
    <lineage>
        <taxon>Bacteria</taxon>
        <taxon>Pseudomonadati</taxon>
        <taxon>Bacteroidota</taxon>
        <taxon>Bacteroidia</taxon>
        <taxon>Bacteroidales</taxon>
        <taxon>Lentimicrobiaceae</taxon>
        <taxon>Lentimicrobium</taxon>
    </lineage>
</organism>
<keyword evidence="2" id="KW-1185">Reference proteome</keyword>
<proteinExistence type="predicted"/>
<dbReference type="Proteomes" id="UP000053091">
    <property type="component" value="Unassembled WGS sequence"/>
</dbReference>
<dbReference type="RefSeq" id="WP_062039664.1">
    <property type="nucleotide sequence ID" value="NZ_DF968182.1"/>
</dbReference>
<dbReference type="AlphaFoldDB" id="A0A0S7BYV7"/>
<evidence type="ECO:0000313" key="2">
    <source>
        <dbReference type="Proteomes" id="UP000053091"/>
    </source>
</evidence>
<reference evidence="1" key="1">
    <citation type="journal article" date="2015" name="Genome Announc.">
        <title>Draft Genome Sequence of Bacteroidales Strain TBC1, a Novel Isolate from a Methanogenic Wastewater Treatment System.</title>
        <authorList>
            <person name="Tourlousse D.M."/>
            <person name="Matsuura N."/>
            <person name="Sun L."/>
            <person name="Toyonaga M."/>
            <person name="Kuroda K."/>
            <person name="Ohashi A."/>
            <person name="Cruz R."/>
            <person name="Yamaguchi T."/>
            <person name="Sekiguchi Y."/>
        </authorList>
    </citation>
    <scope>NUCLEOTIDE SEQUENCE [LARGE SCALE GENOMIC DNA]</scope>
    <source>
        <strain evidence="1">TBC1</strain>
    </source>
</reference>